<dbReference type="EMBL" id="UZAE01013102">
    <property type="protein sequence ID" value="VDO08241.1"/>
    <property type="molecule type" value="Genomic_DNA"/>
</dbReference>
<evidence type="ECO:0000259" key="10">
    <source>
        <dbReference type="PROSITE" id="PS50002"/>
    </source>
</evidence>
<dbReference type="PROSITE" id="PS50002">
    <property type="entry name" value="SH3"/>
    <property type="match status" value="1"/>
</dbReference>
<dbReference type="CDD" id="cd00176">
    <property type="entry name" value="SPEC"/>
    <property type="match status" value="2"/>
</dbReference>
<protein>
    <submittedName>
        <fullName evidence="13">SH3 domain-containing protein</fullName>
    </submittedName>
</protein>
<feature type="domain" description="SH3" evidence="10">
    <location>
        <begin position="670"/>
        <end position="735"/>
    </location>
</feature>
<dbReference type="InterPro" id="IPR036028">
    <property type="entry name" value="SH3-like_dom_sf"/>
</dbReference>
<dbReference type="Gene3D" id="1.20.58.60">
    <property type="match status" value="6"/>
</dbReference>
<keyword evidence="9" id="KW-0732">Signal</keyword>
<comment type="subcellular location">
    <subcellularLocation>
        <location evidence="1">Cytoplasm</location>
    </subcellularLocation>
</comment>
<keyword evidence="2 6" id="KW-0728">SH3 domain</keyword>
<feature type="signal peptide" evidence="9">
    <location>
        <begin position="1"/>
        <end position="17"/>
    </location>
</feature>
<proteinExistence type="predicted"/>
<dbReference type="SUPFAM" id="SSF46966">
    <property type="entry name" value="Spectrin repeat"/>
    <property type="match status" value="5"/>
</dbReference>
<feature type="compositionally biased region" description="Basic and acidic residues" evidence="8">
    <location>
        <begin position="1524"/>
        <end position="1543"/>
    </location>
</feature>
<evidence type="ECO:0000256" key="7">
    <source>
        <dbReference type="SAM" id="Coils"/>
    </source>
</evidence>
<gene>
    <name evidence="11" type="ORF">HNAJ_LOCUS10553</name>
</gene>
<dbReference type="InterPro" id="IPR002017">
    <property type="entry name" value="Spectrin_repeat"/>
</dbReference>
<dbReference type="SMART" id="SM00326">
    <property type="entry name" value="SH3"/>
    <property type="match status" value="1"/>
</dbReference>
<evidence type="ECO:0000256" key="4">
    <source>
        <dbReference type="ARBA" id="ARBA00022553"/>
    </source>
</evidence>
<dbReference type="OrthoDB" id="6081500at2759"/>
<evidence type="ECO:0000256" key="6">
    <source>
        <dbReference type="PROSITE-ProRule" id="PRU00192"/>
    </source>
</evidence>
<evidence type="ECO:0000313" key="11">
    <source>
        <dbReference type="EMBL" id="VDO08241.1"/>
    </source>
</evidence>
<keyword evidence="3" id="KW-0963">Cytoplasm</keyword>
<feature type="coiled-coil region" evidence="7">
    <location>
        <begin position="1435"/>
        <end position="1462"/>
    </location>
</feature>
<accession>A0A158QIZ0</accession>
<evidence type="ECO:0000256" key="8">
    <source>
        <dbReference type="SAM" id="MobiDB-lite"/>
    </source>
</evidence>
<evidence type="ECO:0000313" key="12">
    <source>
        <dbReference type="Proteomes" id="UP000278807"/>
    </source>
</evidence>
<feature type="compositionally biased region" description="Polar residues" evidence="8">
    <location>
        <begin position="659"/>
        <end position="669"/>
    </location>
</feature>
<dbReference type="SMART" id="SM00150">
    <property type="entry name" value="SPEC"/>
    <property type="match status" value="4"/>
</dbReference>
<evidence type="ECO:0000256" key="2">
    <source>
        <dbReference type="ARBA" id="ARBA00022443"/>
    </source>
</evidence>
<sequence length="1576" mass="179627">MLLSLVIFLFITSNHITDPPRLSLSPPPTLSNPLHDTQLVASFFVGAAGLFHQLLNMDSASTFYFRFDKCNTFLNASSRAFSKPFISSAYTSPQKCVSKLGAHVINTQIDYKENSFTNLLPCDETPMKWRYLLKRRYEERTKLEEALFTINLLTKELHAKAYVPTNPQLKLAAISSAWQTLEHTEHDYEEAIRNAYLRLEKYDKIVRKFEHKASLREDWLTEMEDLSESLQKAPGTQIGSARKAEALRMEIESKEKRFKELDNLATEIGRYREYRQGTGVLQLNGKIQNRWSNLSGPKMRALLARLAFPQTRADLLQQLEVMTKKIKELETQLTHPTKGEIEAKKNGEKTLSLEVIQAALDRHRLAEAEFLPLERKFLQTQIEKASDFKKCQTALQLWNRVSEQSRGRKSRLDSINSSYNLSASLTNELNWVEAKIDYLSSTVSLTKDPQNARDLKLAQRSCKKHQAMESEVNAHEALWEDLKRTAEQFISTRSANGSIDESSLADTLKSIRSQVAGVTSAWNHLQQEMKARQDALNECLESAQFYADADEASRWIQEKIHLVESAGILRHPVEGDQELDKALKLCGMDSSSTMAQKRRLTNLQTEMNAFQSNDLQRLKYYSTLLRKPTESSLIRPERIAQNKDDESSDIDSDNEFKANGSQIAGGPSTTIEGRAQAIARYIAKDPAGRDIDLEKGEMVALIACTNADWWHVRRNVRGQRNEGFVPANRLKLLVAPVVRKKSSNAEALKVVKREATRGLSIRRTPSARTSSQLHFDKENIFKCEQRVMQEFDQLQKCVRARDNCLQDTLAWHDFAMKCNNFDAWMAQKVTDQLQRDSRNMKNHGPEGMHVEASSNYKCSLQYAATIEEISKGAPLLAEITELAGILSGNVRPSERSLYKRGSGDLFYKKLALKRMNEIQNQWVELNKRRSSLESILAGSGSLRQFDKLADTMETLLEDRIIQLEAMPSTAPNKEASNDLLRKVRAIKIEKPSLNEKLSRLRSTGNSVVQNHPSDAASVKSRLQGIDKSWFKLQELLKRREEAYATAVADMDFREKMADLEVKLNDAEEQISLLVPCGEITANKTVFQNLLPSDVLKERLRRADDIDDDLNIYDADSAELCEQVKRLPEGVSSKENLRKKADQLALNNEKLKRDLEGKRDDLVNSIKSQAFAVALDAIEGNIREQDTRLQMTEPLASLTDVEREKRRIDQIKIELLKNITSIAVNEERIEGTKFPKELNEPLMIKCKSVRDVASGVMKRAESREDEVERVKTHANFHDDASDLKEWLDEKRVAVDNIPTSITGTDPMEALRQIRGRLKKLEDIDAELTANEKALEDWRYRSDHLPSCSDAINFPSPQKRIEDIDRKLADLQGAIVSKSADLSKAEIAAQFNSDANQLIKASLATTQQSAIPKEFTEEEENQPLTIPRTYIEAVDALNDSKRRRQKLADDLAKLNALEEKAKRAGALTPTLVAQLGKERERNDELVGWYSLADEMEMLKNWADTQFAQVQKDLRGRSTSRTTQDYDGQRKVHERLKDEKKRRDSRVQQLLDAKQRPIPRSWYQKLNEKMSPQQFYLNP</sequence>
<dbReference type="InterPro" id="IPR018159">
    <property type="entry name" value="Spectrin/alpha-actinin"/>
</dbReference>
<dbReference type="PANTHER" id="PTHR11915">
    <property type="entry name" value="SPECTRIN/FILAMIN RELATED CYTOSKELETAL PROTEIN"/>
    <property type="match status" value="1"/>
</dbReference>
<feature type="chain" id="PRO_5043135448" evidence="9">
    <location>
        <begin position="18"/>
        <end position="1576"/>
    </location>
</feature>
<feature type="coiled-coil region" evidence="7">
    <location>
        <begin position="1133"/>
        <end position="1160"/>
    </location>
</feature>
<evidence type="ECO:0000256" key="5">
    <source>
        <dbReference type="ARBA" id="ARBA00022737"/>
    </source>
</evidence>
<reference evidence="13" key="1">
    <citation type="submission" date="2016-04" db="UniProtKB">
        <authorList>
            <consortium name="WormBaseParasite"/>
        </authorList>
    </citation>
    <scope>IDENTIFICATION</scope>
</reference>
<evidence type="ECO:0000256" key="1">
    <source>
        <dbReference type="ARBA" id="ARBA00004496"/>
    </source>
</evidence>
<dbReference type="Gene3D" id="2.30.30.40">
    <property type="entry name" value="SH3 Domains"/>
    <property type="match status" value="1"/>
</dbReference>
<dbReference type="Proteomes" id="UP000278807">
    <property type="component" value="Unassembled WGS sequence"/>
</dbReference>
<keyword evidence="12" id="KW-1185">Reference proteome</keyword>
<keyword evidence="7" id="KW-0175">Coiled coil</keyword>
<evidence type="ECO:0000256" key="3">
    <source>
        <dbReference type="ARBA" id="ARBA00022490"/>
    </source>
</evidence>
<organism evidence="13">
    <name type="scientific">Rodentolepis nana</name>
    <name type="common">Dwarf tapeworm</name>
    <name type="synonym">Hymenolepis nana</name>
    <dbReference type="NCBI Taxonomy" id="102285"/>
    <lineage>
        <taxon>Eukaryota</taxon>
        <taxon>Metazoa</taxon>
        <taxon>Spiralia</taxon>
        <taxon>Lophotrochozoa</taxon>
        <taxon>Platyhelminthes</taxon>
        <taxon>Cestoda</taxon>
        <taxon>Eucestoda</taxon>
        <taxon>Cyclophyllidea</taxon>
        <taxon>Hymenolepididae</taxon>
        <taxon>Rodentolepis</taxon>
    </lineage>
</organism>
<keyword evidence="5" id="KW-0677">Repeat</keyword>
<feature type="compositionally biased region" description="Basic and acidic residues" evidence="8">
    <location>
        <begin position="635"/>
        <end position="645"/>
    </location>
</feature>
<dbReference type="SUPFAM" id="SSF50044">
    <property type="entry name" value="SH3-domain"/>
    <property type="match status" value="1"/>
</dbReference>
<feature type="region of interest" description="Disordered" evidence="8">
    <location>
        <begin position="1510"/>
        <end position="1546"/>
    </location>
</feature>
<dbReference type="GO" id="GO:0005737">
    <property type="term" value="C:cytoplasm"/>
    <property type="evidence" value="ECO:0007669"/>
    <property type="project" value="UniProtKB-SubCell"/>
</dbReference>
<dbReference type="Pfam" id="PF00435">
    <property type="entry name" value="Spectrin"/>
    <property type="match status" value="2"/>
</dbReference>
<dbReference type="STRING" id="102285.A0A158QIZ0"/>
<dbReference type="InterPro" id="IPR001452">
    <property type="entry name" value="SH3_domain"/>
</dbReference>
<feature type="region of interest" description="Disordered" evidence="8">
    <location>
        <begin position="635"/>
        <end position="669"/>
    </location>
</feature>
<name>A0A158QIZ0_RODNA</name>
<reference evidence="11 12" key="2">
    <citation type="submission" date="2018-11" db="EMBL/GenBank/DDBJ databases">
        <authorList>
            <consortium name="Pathogen Informatics"/>
        </authorList>
    </citation>
    <scope>NUCLEOTIDE SEQUENCE [LARGE SCALE GENOMIC DNA]</scope>
</reference>
<keyword evidence="4" id="KW-0597">Phosphoprotein</keyword>
<dbReference type="WBParaSite" id="HNAJ_0001055801-mRNA-1">
    <property type="protein sequence ID" value="HNAJ_0001055801-mRNA-1"/>
    <property type="gene ID" value="HNAJ_0001055801"/>
</dbReference>
<evidence type="ECO:0000256" key="9">
    <source>
        <dbReference type="SAM" id="SignalP"/>
    </source>
</evidence>
<evidence type="ECO:0000313" key="13">
    <source>
        <dbReference type="WBParaSite" id="HNAJ_0001055801-mRNA-1"/>
    </source>
</evidence>
<feature type="compositionally biased region" description="Polar residues" evidence="8">
    <location>
        <begin position="1514"/>
        <end position="1523"/>
    </location>
</feature>